<dbReference type="OrthoDB" id="178667at2"/>
<dbReference type="EMBL" id="UFWZ01000001">
    <property type="protein sequence ID" value="SUY47617.1"/>
    <property type="molecule type" value="Genomic_DNA"/>
</dbReference>
<feature type="transmembrane region" description="Helical" evidence="6">
    <location>
        <begin position="280"/>
        <end position="300"/>
    </location>
</feature>
<dbReference type="Pfam" id="PF13520">
    <property type="entry name" value="AA_permease_2"/>
    <property type="match status" value="1"/>
</dbReference>
<feature type="transmembrane region" description="Helical" evidence="6">
    <location>
        <begin position="86"/>
        <end position="109"/>
    </location>
</feature>
<keyword evidence="4 6" id="KW-1133">Transmembrane helix</keyword>
<feature type="transmembrane region" description="Helical" evidence="6">
    <location>
        <begin position="237"/>
        <end position="260"/>
    </location>
</feature>
<name>A0A381JB46_9CLOT</name>
<evidence type="ECO:0000256" key="4">
    <source>
        <dbReference type="ARBA" id="ARBA00022989"/>
    </source>
</evidence>
<dbReference type="Gene3D" id="1.20.1740.10">
    <property type="entry name" value="Amino acid/polyamine transporter I"/>
    <property type="match status" value="1"/>
</dbReference>
<feature type="transmembrane region" description="Helical" evidence="6">
    <location>
        <begin position="163"/>
        <end position="183"/>
    </location>
</feature>
<dbReference type="AlphaFoldDB" id="A0A381JB46"/>
<evidence type="ECO:0000313" key="8">
    <source>
        <dbReference type="Proteomes" id="UP000254664"/>
    </source>
</evidence>
<dbReference type="Proteomes" id="UP000254664">
    <property type="component" value="Unassembled WGS sequence"/>
</dbReference>
<protein>
    <submittedName>
        <fullName evidence="7">Amino acid ABC transporter permease</fullName>
    </submittedName>
</protein>
<keyword evidence="5 6" id="KW-0472">Membrane</keyword>
<feature type="transmembrane region" description="Helical" evidence="6">
    <location>
        <begin position="332"/>
        <end position="350"/>
    </location>
</feature>
<evidence type="ECO:0000256" key="3">
    <source>
        <dbReference type="ARBA" id="ARBA00022692"/>
    </source>
</evidence>
<organism evidence="7 8">
    <name type="scientific">Clostridium putrefaciens</name>
    <dbReference type="NCBI Taxonomy" id="99675"/>
    <lineage>
        <taxon>Bacteria</taxon>
        <taxon>Bacillati</taxon>
        <taxon>Bacillota</taxon>
        <taxon>Clostridia</taxon>
        <taxon>Eubacteriales</taxon>
        <taxon>Clostridiaceae</taxon>
        <taxon>Clostridium</taxon>
    </lineage>
</organism>
<feature type="transmembrane region" description="Helical" evidence="6">
    <location>
        <begin position="412"/>
        <end position="431"/>
    </location>
</feature>
<keyword evidence="3 6" id="KW-0812">Transmembrane</keyword>
<feature type="transmembrane region" description="Helical" evidence="6">
    <location>
        <begin position="129"/>
        <end position="151"/>
    </location>
</feature>
<dbReference type="RefSeq" id="WP_115641555.1">
    <property type="nucleotide sequence ID" value="NZ_UFWZ01000001.1"/>
</dbReference>
<keyword evidence="2" id="KW-1003">Cell membrane</keyword>
<feature type="transmembrane region" description="Helical" evidence="6">
    <location>
        <begin position="356"/>
        <end position="375"/>
    </location>
</feature>
<dbReference type="PANTHER" id="PTHR42770">
    <property type="entry name" value="AMINO ACID TRANSPORTER-RELATED"/>
    <property type="match status" value="1"/>
</dbReference>
<proteinExistence type="predicted"/>
<dbReference type="GO" id="GO:0022857">
    <property type="term" value="F:transmembrane transporter activity"/>
    <property type="evidence" value="ECO:0007669"/>
    <property type="project" value="InterPro"/>
</dbReference>
<gene>
    <name evidence="7" type="primary">puuP</name>
    <name evidence="7" type="ORF">NCTC9836_01953</name>
</gene>
<evidence type="ECO:0000313" key="7">
    <source>
        <dbReference type="EMBL" id="SUY47617.1"/>
    </source>
</evidence>
<evidence type="ECO:0000256" key="1">
    <source>
        <dbReference type="ARBA" id="ARBA00004651"/>
    </source>
</evidence>
<dbReference type="InterPro" id="IPR050367">
    <property type="entry name" value="APC_superfamily"/>
</dbReference>
<evidence type="ECO:0000256" key="2">
    <source>
        <dbReference type="ARBA" id="ARBA00022475"/>
    </source>
</evidence>
<dbReference type="GO" id="GO:0005886">
    <property type="term" value="C:plasma membrane"/>
    <property type="evidence" value="ECO:0007669"/>
    <property type="project" value="UniProtKB-SubCell"/>
</dbReference>
<reference evidence="7 8" key="1">
    <citation type="submission" date="2018-06" db="EMBL/GenBank/DDBJ databases">
        <authorList>
            <consortium name="Pathogen Informatics"/>
            <person name="Doyle S."/>
        </authorList>
    </citation>
    <scope>NUCLEOTIDE SEQUENCE [LARGE SCALE GENOMIC DNA]</scope>
    <source>
        <strain evidence="7 8">NCTC9836</strain>
    </source>
</reference>
<comment type="subcellular location">
    <subcellularLocation>
        <location evidence="1">Cell membrane</location>
        <topology evidence="1">Multi-pass membrane protein</topology>
    </subcellularLocation>
</comment>
<feature type="transmembrane region" description="Helical" evidence="6">
    <location>
        <begin position="35"/>
        <end position="54"/>
    </location>
</feature>
<evidence type="ECO:0000256" key="5">
    <source>
        <dbReference type="ARBA" id="ARBA00023136"/>
    </source>
</evidence>
<feature type="transmembrane region" description="Helical" evidence="6">
    <location>
        <begin position="387"/>
        <end position="406"/>
    </location>
</feature>
<feature type="transmembrane region" description="Helical" evidence="6">
    <location>
        <begin position="203"/>
        <end position="225"/>
    </location>
</feature>
<dbReference type="PANTHER" id="PTHR42770:SF7">
    <property type="entry name" value="MEMBRANE PROTEIN"/>
    <property type="match status" value="1"/>
</dbReference>
<accession>A0A381JB46</accession>
<dbReference type="InterPro" id="IPR002293">
    <property type="entry name" value="AA/rel_permease1"/>
</dbReference>
<sequence>MRKKLNKIDILTLALGSIIGWGSFTLPGSKFLHESGIISTAIGLILGGFAIIFIQKGYHIMMERHHEDGGEFSYTYKNLGKANGFVVGWSLTLCYISMVPLNATAFVLVIKKLFGAKVDFIYLYKVAGYPVYLSEIIIASLIILVFAYINTKGLGLSSMIQNILILLMVINVIIVFAFMIINTDHSLIKDTYIINYKLNIAEVAKVFSIVPFLFVGFDVIPQVSTELNFEAPKATRIAIIAIFAGVLFYNLLNITTGLVYTKETALLEEWALGSAVLDNMGYLGFMLLIISLAGAVAGGINGFMLGSSKLIGALSIYGLIPTKYKKKNHEGVFQNGVKFVVLISLIAPWFGREAIIYIVDMSSLLSAIAYFYVCYIGFKNSKGSNSYLSAFGALISLVFVGLLIIPGSPGRLSRPSMILTVLWGILGYLYYRRYSKIMK</sequence>
<evidence type="ECO:0000256" key="6">
    <source>
        <dbReference type="SAM" id="Phobius"/>
    </source>
</evidence>
<keyword evidence="8" id="KW-1185">Reference proteome</keyword>
<dbReference type="PIRSF" id="PIRSF006060">
    <property type="entry name" value="AA_transporter"/>
    <property type="match status" value="1"/>
</dbReference>